<gene>
    <name evidence="1" type="ORF">A3Q56_02120</name>
</gene>
<comment type="caution">
    <text evidence="1">The sequence shown here is derived from an EMBL/GenBank/DDBJ whole genome shotgun (WGS) entry which is preliminary data.</text>
</comment>
<protein>
    <submittedName>
        <fullName evidence="1">Uncharacterized protein</fullName>
    </submittedName>
</protein>
<evidence type="ECO:0000313" key="2">
    <source>
        <dbReference type="Proteomes" id="UP000078046"/>
    </source>
</evidence>
<reference evidence="1 2" key="1">
    <citation type="submission" date="2016-04" db="EMBL/GenBank/DDBJ databases">
        <title>The genome of Intoshia linei affirms orthonectids as highly simplified spiralians.</title>
        <authorList>
            <person name="Mikhailov K.V."/>
            <person name="Slusarev G.S."/>
            <person name="Nikitin M.A."/>
            <person name="Logacheva M.D."/>
            <person name="Penin A."/>
            <person name="Aleoshin V."/>
            <person name="Panchin Y.V."/>
        </authorList>
    </citation>
    <scope>NUCLEOTIDE SEQUENCE [LARGE SCALE GENOMIC DNA]</scope>
    <source>
        <strain evidence="1">Intl2013</strain>
        <tissue evidence="1">Whole animal</tissue>
    </source>
</reference>
<accession>A0A177B906</accession>
<name>A0A177B906_9BILA</name>
<proteinExistence type="predicted"/>
<organism evidence="1 2">
    <name type="scientific">Intoshia linei</name>
    <dbReference type="NCBI Taxonomy" id="1819745"/>
    <lineage>
        <taxon>Eukaryota</taxon>
        <taxon>Metazoa</taxon>
        <taxon>Spiralia</taxon>
        <taxon>Lophotrochozoa</taxon>
        <taxon>Mesozoa</taxon>
        <taxon>Orthonectida</taxon>
        <taxon>Rhopaluridae</taxon>
        <taxon>Intoshia</taxon>
    </lineage>
</organism>
<keyword evidence="2" id="KW-1185">Reference proteome</keyword>
<dbReference type="AlphaFoldDB" id="A0A177B906"/>
<evidence type="ECO:0000313" key="1">
    <source>
        <dbReference type="EMBL" id="OAF70133.1"/>
    </source>
</evidence>
<dbReference type="EMBL" id="LWCA01000185">
    <property type="protein sequence ID" value="OAF70133.1"/>
    <property type="molecule type" value="Genomic_DNA"/>
</dbReference>
<dbReference type="Proteomes" id="UP000078046">
    <property type="component" value="Unassembled WGS sequence"/>
</dbReference>
<sequence>MANIKIIDTGDYSYQNKSTIDKLTGISLDVAGYGTDCCAKLMKQIMLVAKKLKIKCCTECLDVLCQGILLQDSLYTVTEKYSDCTIWMLNGNNNCCLKHTILNSFLTTHAVYNMFGCPKTCIANAQMNTIVMDGILDIFQSFSPFSKADGYRLKRAADFSRSFTSMFTLMEKVSLFMARFIDYTMNAFTELNSVVPNNVADWVNNVSKVEVIYCESDVFLSNKEAMSKFVTHRKNIYDLYKQGKIYLAKFELLPQQSFIAKLVLAKVKALEKIINQCLSLYIGNDRKDKPLLIYLYGKAGIGKTVCINHVFTDVFAALNRKLIMLVVINTATI</sequence>